<protein>
    <submittedName>
        <fullName evidence="1">Uncharacterized protein</fullName>
    </submittedName>
</protein>
<sequence length="91" mass="9775">MSKQINSDELAEIVKTLLTDPTAAGELEECSTFACFMTEIAEVVCKFCGGEVKNQADQFTGEWLVGVHGNDSLPEGGGIWANYDPDGELDS</sequence>
<accession>A0A0G4E502</accession>
<organism evidence="1">
    <name type="scientific">Pseudomonas fluorescens (strain SBW25)</name>
    <dbReference type="NCBI Taxonomy" id="216595"/>
    <lineage>
        <taxon>Bacteria</taxon>
        <taxon>Pseudomonadati</taxon>
        <taxon>Pseudomonadota</taxon>
        <taxon>Gammaproteobacteria</taxon>
        <taxon>Pseudomonadales</taxon>
        <taxon>Pseudomonadaceae</taxon>
        <taxon>Pseudomonas</taxon>
    </lineage>
</organism>
<keyword evidence="1" id="KW-0614">Plasmid</keyword>
<reference evidence="1" key="1">
    <citation type="submission" date="2014-12" db="EMBL/GenBank/DDBJ databases">
        <authorList>
            <person name="Hall J."/>
        </authorList>
    </citation>
    <scope>NUCLEOTIDE SEQUENCE [LARGE SCALE GENOMIC DNA]</scope>
    <source>
        <strain evidence="1">SBW25</strain>
        <plasmid evidence="1">pQBR57</plasmid>
    </source>
</reference>
<reference evidence="1" key="2">
    <citation type="submission" date="2015-06" db="EMBL/GenBank/DDBJ databases">
        <title>Environmentally co-occuring mercury resistance plasmids are genetically and phenotypically diverse and confer variable context-dependent fitness effects.</title>
        <authorList>
            <person name="Hall J.P.J."/>
            <person name="Harrison E."/>
            <person name="Lilley A.K."/>
            <person name="Paterson S."/>
            <person name="Spiers A.J."/>
            <person name="Brockhurst M.A."/>
        </authorList>
    </citation>
    <scope>NUCLEOTIDE SEQUENCE [LARGE SCALE GENOMIC DNA]</scope>
    <source>
        <strain evidence="1">SBW25</strain>
        <plasmid evidence="1">pQBR57</plasmid>
    </source>
</reference>
<geneLocation type="plasmid" evidence="1">
    <name>pQBR57</name>
</geneLocation>
<name>A0A0G4E502_PSEFS</name>
<dbReference type="EMBL" id="LN713926">
    <property type="protein sequence ID" value="CEK42254.1"/>
    <property type="molecule type" value="Genomic_DNA"/>
</dbReference>
<proteinExistence type="predicted"/>
<evidence type="ECO:0000313" key="1">
    <source>
        <dbReference type="EMBL" id="CEK42254.1"/>
    </source>
</evidence>
<dbReference type="AlphaFoldDB" id="A0A0G4E502"/>
<gene>
    <name evidence="1" type="ORF">PQBR57_0301</name>
</gene>